<accession>A0A6J8FKL4</accession>
<feature type="region of interest" description="Disordered" evidence="1">
    <location>
        <begin position="136"/>
        <end position="168"/>
    </location>
</feature>
<evidence type="ECO:0000256" key="1">
    <source>
        <dbReference type="SAM" id="MobiDB-lite"/>
    </source>
</evidence>
<dbReference type="AlphaFoldDB" id="A0A6J8FKL4"/>
<dbReference type="EMBL" id="LR812651">
    <property type="protein sequence ID" value="CAC5432511.1"/>
    <property type="molecule type" value="Genomic_DNA"/>
</dbReference>
<proteinExistence type="predicted"/>
<name>A0A6J8FKL4_LEIDO</name>
<evidence type="ECO:0000313" key="3">
    <source>
        <dbReference type="Proteomes" id="UP000601710"/>
    </source>
</evidence>
<organism evidence="2 3">
    <name type="scientific">Leishmania donovani</name>
    <dbReference type="NCBI Taxonomy" id="5661"/>
    <lineage>
        <taxon>Eukaryota</taxon>
        <taxon>Discoba</taxon>
        <taxon>Euglenozoa</taxon>
        <taxon>Kinetoplastea</taxon>
        <taxon>Metakinetoplastina</taxon>
        <taxon>Trypanosomatida</taxon>
        <taxon>Trypanosomatidae</taxon>
        <taxon>Leishmaniinae</taxon>
        <taxon>Leishmania</taxon>
    </lineage>
</organism>
<dbReference type="Proteomes" id="UP000601710">
    <property type="component" value="Chromosome 31"/>
</dbReference>
<evidence type="ECO:0000313" key="2">
    <source>
        <dbReference type="EMBL" id="CAC5432511.1"/>
    </source>
</evidence>
<protein>
    <submittedName>
        <fullName evidence="2">Hypothetical_protein</fullName>
    </submittedName>
</protein>
<sequence length="168" mass="17813">MTARAAYGGRVAASPVHSGVDGTRAAVLGPRADGVASNAHLGQADDAVKATTPAPRTAFAERCREKALSGGGATSTDLDLSDEHTLVLLRLGDATVAGCAAPVHRITGGRFRSACRRWRMWRRRCAARSRPKWSCHAAHSSGASGGRSRQGRPARFLLGGRRRPQFCR</sequence>
<reference evidence="2" key="1">
    <citation type="submission" date="2020-06" db="EMBL/GenBank/DDBJ databases">
        <authorList>
            <person name="Camacho E."/>
            <person name="Gonzalez-de la Fuente S."/>
            <person name="Rastrojo A."/>
            <person name="Peiro-Pastor R."/>
            <person name="Solana JC."/>
            <person name="Tabera L."/>
            <person name="Gamarro F."/>
            <person name="Carrasco-Ramiro F."/>
            <person name="Requena JM."/>
            <person name="Aguado B."/>
        </authorList>
    </citation>
    <scope>NUCLEOTIDE SEQUENCE</scope>
</reference>
<gene>
    <name evidence="2" type="ORF">LDHU3_31.1540</name>
</gene>
<dbReference type="VEuPathDB" id="TriTrypDB:LDHU3_31.1540"/>